<feature type="compositionally biased region" description="Low complexity" evidence="1">
    <location>
        <begin position="239"/>
        <end position="254"/>
    </location>
</feature>
<dbReference type="EMBL" id="QEAN01000452">
    <property type="protein sequence ID" value="TPX36469.1"/>
    <property type="molecule type" value="Genomic_DNA"/>
</dbReference>
<feature type="compositionally biased region" description="Basic and acidic residues" evidence="1">
    <location>
        <begin position="266"/>
        <end position="276"/>
    </location>
</feature>
<dbReference type="OrthoDB" id="2153343at2759"/>
<dbReference type="AlphaFoldDB" id="A0A507CUG5"/>
<dbReference type="STRING" id="286115.A0A507CUG5"/>
<evidence type="ECO:0000313" key="5">
    <source>
        <dbReference type="Proteomes" id="UP000317494"/>
    </source>
</evidence>
<evidence type="ECO:0000313" key="6">
    <source>
        <dbReference type="Proteomes" id="UP000320475"/>
    </source>
</evidence>
<keyword evidence="5" id="KW-1185">Reference proteome</keyword>
<feature type="chain" id="PRO_5036130997" evidence="2">
    <location>
        <begin position="18"/>
        <end position="276"/>
    </location>
</feature>
<evidence type="ECO:0000256" key="1">
    <source>
        <dbReference type="SAM" id="MobiDB-lite"/>
    </source>
</evidence>
<feature type="signal peptide" evidence="2">
    <location>
        <begin position="1"/>
        <end position="17"/>
    </location>
</feature>
<evidence type="ECO:0000313" key="4">
    <source>
        <dbReference type="EMBL" id="TPX42804.1"/>
    </source>
</evidence>
<dbReference type="EMBL" id="QEAM01000252">
    <property type="protein sequence ID" value="TPX42804.1"/>
    <property type="molecule type" value="Genomic_DNA"/>
</dbReference>
<accession>A0A507CUG5</accession>
<organism evidence="4 6">
    <name type="scientific">Synchytrium endobioticum</name>
    <dbReference type="NCBI Taxonomy" id="286115"/>
    <lineage>
        <taxon>Eukaryota</taxon>
        <taxon>Fungi</taxon>
        <taxon>Fungi incertae sedis</taxon>
        <taxon>Chytridiomycota</taxon>
        <taxon>Chytridiomycota incertae sedis</taxon>
        <taxon>Chytridiomycetes</taxon>
        <taxon>Synchytriales</taxon>
        <taxon>Synchytriaceae</taxon>
        <taxon>Synchytrium</taxon>
    </lineage>
</organism>
<evidence type="ECO:0000256" key="2">
    <source>
        <dbReference type="SAM" id="SignalP"/>
    </source>
</evidence>
<keyword evidence="2" id="KW-0732">Signal</keyword>
<evidence type="ECO:0000313" key="3">
    <source>
        <dbReference type="EMBL" id="TPX36469.1"/>
    </source>
</evidence>
<dbReference type="Proteomes" id="UP000317494">
    <property type="component" value="Unassembled WGS sequence"/>
</dbReference>
<name>A0A507CUG5_9FUNG</name>
<gene>
    <name evidence="4" type="ORF">SeLEV6574_g05395</name>
    <name evidence="3" type="ORF">SeMB42_g07065</name>
</gene>
<comment type="caution">
    <text evidence="4">The sequence shown here is derived from an EMBL/GenBank/DDBJ whole genome shotgun (WGS) entry which is preliminary data.</text>
</comment>
<dbReference type="Proteomes" id="UP000320475">
    <property type="component" value="Unassembled WGS sequence"/>
</dbReference>
<protein>
    <submittedName>
        <fullName evidence="4">Uncharacterized protein</fullName>
    </submittedName>
</protein>
<feature type="region of interest" description="Disordered" evidence="1">
    <location>
        <begin position="215"/>
        <end position="276"/>
    </location>
</feature>
<sequence>MLTSLILGCVLVHDAYGDHCFQNRTTCGAGGPTKELAVTDMQHFCLFLPPVEGQTIVDSEGCCEGVSSPGCTRAKTNCVPVSTDAVAFCTSAGYTNGARAFPPNLFVSGHLVRDTANKKIQITGKLTPGVWLKPGDDGGQFDFTGTGQYQVNSPPGGKPIGGYSEYLSIIGSNEYCIQMCSSHYGCNSDNDFQGCQVAIPGDYESPGFTEAEGTIYRQNSPEPGHPEEKPKKQVGPPKISQGPSSVPSPGSIQGKRVSPPVVTNEPSRKVLDVFVR</sequence>
<proteinExistence type="predicted"/>
<dbReference type="VEuPathDB" id="FungiDB:SeMB42_g07065"/>
<reference evidence="5 6" key="1">
    <citation type="journal article" date="2019" name="Sci. Rep.">
        <title>Comparative genomics of chytrid fungi reveal insights into the obligate biotrophic and pathogenic lifestyle of Synchytrium endobioticum.</title>
        <authorList>
            <person name="van de Vossenberg B.T.L.H."/>
            <person name="Warris S."/>
            <person name="Nguyen H.D.T."/>
            <person name="van Gent-Pelzer M.P.E."/>
            <person name="Joly D.L."/>
            <person name="van de Geest H.C."/>
            <person name="Bonants P.J.M."/>
            <person name="Smith D.S."/>
            <person name="Levesque C.A."/>
            <person name="van der Lee T.A.J."/>
        </authorList>
    </citation>
    <scope>NUCLEOTIDE SEQUENCE [LARGE SCALE GENOMIC DNA]</scope>
    <source>
        <strain evidence="4 6">LEV6574</strain>
        <strain evidence="3 5">MB42</strain>
    </source>
</reference>